<name>A0AAN7Q8L1_9COLE</name>
<dbReference type="Proteomes" id="UP001353858">
    <property type="component" value="Unassembled WGS sequence"/>
</dbReference>
<dbReference type="AlphaFoldDB" id="A0AAN7Q8L1"/>
<feature type="region of interest" description="Disordered" evidence="1">
    <location>
        <begin position="1"/>
        <end position="20"/>
    </location>
</feature>
<protein>
    <submittedName>
        <fullName evidence="2">Uncharacterized protein</fullName>
    </submittedName>
</protein>
<reference evidence="3" key="1">
    <citation type="submission" date="2023-01" db="EMBL/GenBank/DDBJ databases">
        <title>Key to firefly adult light organ development and bioluminescence: homeobox transcription factors regulate luciferase expression and transportation to peroxisome.</title>
        <authorList>
            <person name="Fu X."/>
        </authorList>
    </citation>
    <scope>NUCLEOTIDE SEQUENCE [LARGE SCALE GENOMIC DNA]</scope>
</reference>
<accession>A0AAN7Q8L1</accession>
<gene>
    <name evidence="2" type="ORF">RN001_002358</name>
</gene>
<organism evidence="2 3">
    <name type="scientific">Aquatica leii</name>
    <dbReference type="NCBI Taxonomy" id="1421715"/>
    <lineage>
        <taxon>Eukaryota</taxon>
        <taxon>Metazoa</taxon>
        <taxon>Ecdysozoa</taxon>
        <taxon>Arthropoda</taxon>
        <taxon>Hexapoda</taxon>
        <taxon>Insecta</taxon>
        <taxon>Pterygota</taxon>
        <taxon>Neoptera</taxon>
        <taxon>Endopterygota</taxon>
        <taxon>Coleoptera</taxon>
        <taxon>Polyphaga</taxon>
        <taxon>Elateriformia</taxon>
        <taxon>Elateroidea</taxon>
        <taxon>Lampyridae</taxon>
        <taxon>Luciolinae</taxon>
        <taxon>Aquatica</taxon>
    </lineage>
</organism>
<sequence>MATRQRSQEKAGAADWGCGRGSRGSIRNCIAGSSNLTTCGSSTRRQNRKERTFKIEQSSDALEPKTMPPLIIVSFVLLFSNIKAFCEYQNCKNINYVPRHDRSLAIYKHENRCNNAESMFFQFEDLNSMHARFEKMFEDAGSMNMGDDVTKVCSIALKDDGETCINEFYLKILAINTVLKKVG</sequence>
<evidence type="ECO:0000256" key="1">
    <source>
        <dbReference type="SAM" id="MobiDB-lite"/>
    </source>
</evidence>
<dbReference type="EMBL" id="JARPUR010000001">
    <property type="protein sequence ID" value="KAK4886087.1"/>
    <property type="molecule type" value="Genomic_DNA"/>
</dbReference>
<comment type="caution">
    <text evidence="2">The sequence shown here is derived from an EMBL/GenBank/DDBJ whole genome shotgun (WGS) entry which is preliminary data.</text>
</comment>
<evidence type="ECO:0000313" key="3">
    <source>
        <dbReference type="Proteomes" id="UP001353858"/>
    </source>
</evidence>
<evidence type="ECO:0000313" key="2">
    <source>
        <dbReference type="EMBL" id="KAK4886087.1"/>
    </source>
</evidence>
<proteinExistence type="predicted"/>
<keyword evidence="3" id="KW-1185">Reference proteome</keyword>